<name>A0A365KAC1_9BACL</name>
<dbReference type="Pfam" id="PF13579">
    <property type="entry name" value="Glyco_trans_4_4"/>
    <property type="match status" value="1"/>
</dbReference>
<dbReference type="AlphaFoldDB" id="A0A365KAC1"/>
<dbReference type="PANTHER" id="PTHR45947:SF3">
    <property type="entry name" value="SULFOQUINOVOSYL TRANSFERASE SQD2"/>
    <property type="match status" value="1"/>
</dbReference>
<dbReference type="PANTHER" id="PTHR45947">
    <property type="entry name" value="SULFOQUINOVOSYL TRANSFERASE SQD2"/>
    <property type="match status" value="1"/>
</dbReference>
<feature type="region of interest" description="Disordered" evidence="1">
    <location>
        <begin position="1"/>
        <end position="24"/>
    </location>
</feature>
<dbReference type="InterPro" id="IPR028098">
    <property type="entry name" value="Glyco_trans_4-like_N"/>
</dbReference>
<dbReference type="OrthoDB" id="9804196at2"/>
<dbReference type="CDD" id="cd03808">
    <property type="entry name" value="GT4_CapM-like"/>
    <property type="match status" value="1"/>
</dbReference>
<evidence type="ECO:0000259" key="2">
    <source>
        <dbReference type="Pfam" id="PF00534"/>
    </source>
</evidence>
<dbReference type="InterPro" id="IPR001296">
    <property type="entry name" value="Glyco_trans_1"/>
</dbReference>
<reference evidence="4 5" key="1">
    <citation type="submission" date="2018-06" db="EMBL/GenBank/DDBJ databases">
        <title>The draft genome sequences of strains SCU63 and S1.</title>
        <authorList>
            <person name="Gan L."/>
        </authorList>
    </citation>
    <scope>NUCLEOTIDE SEQUENCE [LARGE SCALE GENOMIC DNA]</scope>
    <source>
        <strain evidence="4 5">S1</strain>
    </source>
</reference>
<evidence type="ECO:0000256" key="1">
    <source>
        <dbReference type="SAM" id="MobiDB-lite"/>
    </source>
</evidence>
<dbReference type="SUPFAM" id="SSF53756">
    <property type="entry name" value="UDP-Glycosyltransferase/glycogen phosphorylase"/>
    <property type="match status" value="1"/>
</dbReference>
<proteinExistence type="predicted"/>
<keyword evidence="4" id="KW-0808">Transferase</keyword>
<feature type="domain" description="Glycosyltransferase subfamily 4-like N-terminal" evidence="3">
    <location>
        <begin position="46"/>
        <end position="196"/>
    </location>
</feature>
<dbReference type="Pfam" id="PF00534">
    <property type="entry name" value="Glycos_transf_1"/>
    <property type="match status" value="1"/>
</dbReference>
<feature type="compositionally biased region" description="Polar residues" evidence="1">
    <location>
        <begin position="1"/>
        <end position="12"/>
    </location>
</feature>
<accession>A0A365KAC1</accession>
<sequence>MRRNYWNKSAARSHQPKRCKAPERERSIMSAKVLHAMTIAQSLQLVRGQLKTLETRGYEVKALTSEGSYAEIFEQEEGVRVLHVNMEREIALKKDLDSLFECIRVIRSEKPDIVNAGTPKAGLIVSLAAYFCRVPVRVYNVLGLRLETTGGIKRQILLMAEKIAAASSTHMLAVSPSLKRQIVELGIAPADKIKILGHGSVNGFDLQRFELDADMKRRVEEKRLAYGWTGEELVLGSMGRITKDKGIDETVRAFTELNERHPNLRLLIVGDYESADAVSEWTRNTITDHPDIVHEDYQLDPVPFYYLMDLFLFLTKREGFGNVSAEAALTGIPVIAADVTGARDTLVDGKTGYLADPDNHRDVMEKLEILIDDPALRKELGSAGQEWVRQNFSNEALWEEMDTYYRTCLLERSSVLGEAQ</sequence>
<dbReference type="Gene3D" id="3.40.50.2000">
    <property type="entry name" value="Glycogen Phosphorylase B"/>
    <property type="match status" value="2"/>
</dbReference>
<evidence type="ECO:0000313" key="5">
    <source>
        <dbReference type="Proteomes" id="UP000251869"/>
    </source>
</evidence>
<comment type="caution">
    <text evidence="4">The sequence shown here is derived from an EMBL/GenBank/DDBJ whole genome shotgun (WGS) entry which is preliminary data.</text>
</comment>
<dbReference type="EMBL" id="QLZQ01000001">
    <property type="protein sequence ID" value="RAZ69718.1"/>
    <property type="molecule type" value="Genomic_DNA"/>
</dbReference>
<dbReference type="Proteomes" id="UP000251869">
    <property type="component" value="Unassembled WGS sequence"/>
</dbReference>
<gene>
    <name evidence="4" type="ORF">DP119_03405</name>
</gene>
<evidence type="ECO:0000313" key="4">
    <source>
        <dbReference type="EMBL" id="RAZ69718.1"/>
    </source>
</evidence>
<keyword evidence="5" id="KW-1185">Reference proteome</keyword>
<dbReference type="InterPro" id="IPR050194">
    <property type="entry name" value="Glycosyltransferase_grp1"/>
</dbReference>
<evidence type="ECO:0000259" key="3">
    <source>
        <dbReference type="Pfam" id="PF13579"/>
    </source>
</evidence>
<protein>
    <submittedName>
        <fullName evidence="4">Glycosyltransferase family 1 protein</fullName>
    </submittedName>
</protein>
<feature type="domain" description="Glycosyl transferase family 1" evidence="2">
    <location>
        <begin position="220"/>
        <end position="387"/>
    </location>
</feature>
<dbReference type="GO" id="GO:0016757">
    <property type="term" value="F:glycosyltransferase activity"/>
    <property type="evidence" value="ECO:0007669"/>
    <property type="project" value="InterPro"/>
</dbReference>
<organism evidence="4 5">
    <name type="scientific">Planococcus maitriensis</name>
    <dbReference type="NCBI Taxonomy" id="221799"/>
    <lineage>
        <taxon>Bacteria</taxon>
        <taxon>Bacillati</taxon>
        <taxon>Bacillota</taxon>
        <taxon>Bacilli</taxon>
        <taxon>Bacillales</taxon>
        <taxon>Caryophanaceae</taxon>
        <taxon>Planococcus</taxon>
    </lineage>
</organism>